<sequence length="849" mass="85072">MNAYWHSHWVQETGVFSSDQRHDVWACGTAAECTALYGSAYTSVGGTIDPPQPVGNIAATIQAPNLSITSNGQIQNVGNVIGTSVTLTGQKLINGITTANTYTPRVNGPSQVISLSAVSLPGLNLSVPRAVGAKLPAPVAGKASFVDNSLGGSALGSLGPQDLLNALPASLQPDSTLFYYNPQEEDVMLQQAALQQTGKASFVDGLTYDSKTGKSVTEQEKQYLYQNALDYATANNLQLGDALTQTQVNALDKPMLWYVEQTVPDPLCTTTGTATCPTITALMPQVYLPQNTGAMSAGGNITGADVTLNFGKDSGGSVLNTGSITASGTLTVNTGTLTNQANQVNVGEIWGYVKDAGYSKTTGTEVQPGGFMSAANMDLNVQTLSQIGGALQKLNSDGTVDSAGTQQLLANLQQQLGGAFTQTAVHDDIHTDFIAQGGGVPTVVVAAIAIAASVVTGGAALATLGPVLSGALAGMVGAFVSQAFSGNGLNLVALAEAGVVGGLTVGALNEIDPSGQSLQTITSAIGKGAASASQIAQGLELIAEHSVVTAGIDTAVYGGSFGSALEYSAISDAGAVGAGAIGTLSQNGPSWLAQGSPGYVLAHAGLGCALSAAEGTGCAGGAIGGATSAAIAPWAVNQLGGPGNLDPGGLAALAALVTLAGGGIAGALGQNVQGAATAAQNEALNNSAEDHRTEAQKEADYLRAQQSKTRAAVDGGGQVITGYDAEGNPITAYEPPPPALGGGKATNSAAGADSAANATNGLNLNKSLASQQQLSDLMSGKGVATSGNGTDVVLRDAPRLVCEYGGQLSDWSKVSSSSYTAADGTQFEIHAYRNAVTGQVVEPKSIPLK</sequence>
<evidence type="ECO:0000313" key="4">
    <source>
        <dbReference type="Proteomes" id="UP000215158"/>
    </source>
</evidence>
<accession>A0A248VX70</accession>
<dbReference type="Pfam" id="PF04830">
    <property type="entry name" value="DUF637"/>
    <property type="match status" value="1"/>
</dbReference>
<dbReference type="InterPro" id="IPR006915">
    <property type="entry name" value="DUF637_hemagglutn_put"/>
</dbReference>
<evidence type="ECO:0000313" key="3">
    <source>
        <dbReference type="EMBL" id="ASW03624.1"/>
    </source>
</evidence>
<keyword evidence="4" id="KW-1185">Reference proteome</keyword>
<protein>
    <recommendedName>
        <fullName evidence="2">DUF637 domain-containing protein</fullName>
    </recommendedName>
</protein>
<evidence type="ECO:0000259" key="2">
    <source>
        <dbReference type="Pfam" id="PF04830"/>
    </source>
</evidence>
<dbReference type="EMBL" id="CP022991">
    <property type="protein sequence ID" value="ASW03624.1"/>
    <property type="molecule type" value="Genomic_DNA"/>
</dbReference>
<proteinExistence type="predicted"/>
<name>A0A248VX70_9BURK</name>
<feature type="domain" description="DUF637" evidence="2">
    <location>
        <begin position="499"/>
        <end position="625"/>
    </location>
</feature>
<feature type="region of interest" description="Disordered" evidence="1">
    <location>
        <begin position="732"/>
        <end position="752"/>
    </location>
</feature>
<dbReference type="Proteomes" id="UP000215158">
    <property type="component" value="Plasmid pBN1"/>
</dbReference>
<reference evidence="3 4" key="1">
    <citation type="submission" date="2017-08" db="EMBL/GenBank/DDBJ databases">
        <title>Identification and genetic characteristics of simultaneous BTEX- and naphthalene-degrading Paraburkholderia sp. BN5 isolated from petroleum-contaminated soil.</title>
        <authorList>
            <person name="Lee Y."/>
            <person name="Jeon C.O."/>
        </authorList>
    </citation>
    <scope>NUCLEOTIDE SEQUENCE [LARGE SCALE GENOMIC DNA]</scope>
    <source>
        <strain evidence="3 4">BN5</strain>
        <plasmid evidence="3 4">pBN1</plasmid>
    </source>
</reference>
<geneLocation type="plasmid" evidence="3 4">
    <name>pBN1</name>
</geneLocation>
<dbReference type="KEGG" id="parb:CJU94_35990"/>
<keyword evidence="3" id="KW-0614">Plasmid</keyword>
<evidence type="ECO:0000256" key="1">
    <source>
        <dbReference type="SAM" id="MobiDB-lite"/>
    </source>
</evidence>
<organism evidence="3 4">
    <name type="scientific">Paraburkholderia aromaticivorans</name>
    <dbReference type="NCBI Taxonomy" id="2026199"/>
    <lineage>
        <taxon>Bacteria</taxon>
        <taxon>Pseudomonadati</taxon>
        <taxon>Pseudomonadota</taxon>
        <taxon>Betaproteobacteria</taxon>
        <taxon>Burkholderiales</taxon>
        <taxon>Burkholderiaceae</taxon>
        <taxon>Paraburkholderia</taxon>
    </lineage>
</organism>
<dbReference type="AlphaFoldDB" id="A0A248VX70"/>
<gene>
    <name evidence="3" type="ORF">CJU94_35990</name>
</gene>